<reference evidence="1 2" key="1">
    <citation type="submission" date="2020-03" db="EMBL/GenBank/DDBJ databases">
        <authorList>
            <person name="Chen H."/>
        </authorList>
    </citation>
    <scope>NUCLEOTIDE SEQUENCE [LARGE SCALE GENOMIC DNA]</scope>
</reference>
<dbReference type="Pfam" id="PF25675">
    <property type="entry name" value="Phage_nozzle"/>
    <property type="match status" value="1"/>
</dbReference>
<dbReference type="Proteomes" id="UP000501381">
    <property type="component" value="Segment"/>
</dbReference>
<organism evidence="1 2">
    <name type="scientific">Vibrio phage vB_VpP_FE11</name>
    <dbReference type="NCBI Taxonomy" id="2723990"/>
    <lineage>
        <taxon>Viruses</taxon>
        <taxon>Duplodnaviria</taxon>
        <taxon>Heunggongvirae</taxon>
        <taxon>Uroviricota</taxon>
        <taxon>Caudoviricetes</taxon>
        <taxon>Autographivirales</taxon>
        <taxon>Autoscriptoviridae</taxon>
        <taxon>Maculvirus</taxon>
        <taxon>Maculvirus FE11</taxon>
    </lineage>
</organism>
<dbReference type="InterPro" id="IPR058003">
    <property type="entry name" value="Phage_gp12"/>
</dbReference>
<protein>
    <submittedName>
        <fullName evidence="1">Putative tail tubular protein B</fullName>
    </submittedName>
</protein>
<keyword evidence="2" id="KW-1185">Reference proteome</keyword>
<accession>A0A6H0X3Y8</accession>
<sequence>MARPFEGALNDLLQGVSQQIPRERVAGQCSAQVNMLSDPVTGIRRRPGSLFVSVHDFGPIGEGDALYTQYLERGADGRHLVINTNTGGWWLLDREAKNIVNEGNLSYLLAADRRSIQTTSMGGITYILNTEKRPSATTDNSDKKDPKTTGFYFVKSGAFSKEYDLSVVWSGGSQTVTYTTPDGTTAGDADQSVPEAVARKLVEALIAVGVDFAVRVGPYIYFELITGTDLKITSTSGSPYVGYSNQSQVNLETDLPARLHPSADGALCAVGQSERALVWYRYSSEKGVWLESGDYNSVTAISVDVPYKIVDDNVEQHIMEGRLAGDDLTNPAPTFLEERRITGIGTFQGRLVLLSGAYVCMSATGEPDRFFRSTVSSLDPTDRIDIASGSAQNSVFRQALQFNKDLILLGDSTQAVVPSLQQLLAPDNASVVLTSDLACNAFVAPVTTSQTLMYPAPRSEAFSAVLELVPSQYTSSQYVSQDVTTHIPRYIEGEARFMQSASAANIVLMATTGDNRQVIAHEYHFTNQGKVHQAWHKWFFPYRVASLHFARDRVVLFAADDDGSTDKITITTIDPKQGGVTFDVDRLPHLDAMSRVPITTEGKGIVPIYMRPWVAEGKLTGAVATGARASEEVAIDVDEITWEFTVESGSTHEEIYLGFRYESLFAPTPPMLKDQNDTLISTAPVRLLRYELTTRNTGEFDVRIVDPSIGLDYSDSTTSLVFGTDSVQPDMALLADLARVPVPCRSNAQSTEMYLSTDGTQDMNILEIEYIIRYNQRRRRV</sequence>
<evidence type="ECO:0000313" key="1">
    <source>
        <dbReference type="EMBL" id="QIW87179.1"/>
    </source>
</evidence>
<evidence type="ECO:0000313" key="2">
    <source>
        <dbReference type="Proteomes" id="UP000501381"/>
    </source>
</evidence>
<proteinExistence type="predicted"/>
<dbReference type="EMBL" id="MT178448">
    <property type="protein sequence ID" value="QIW87179.1"/>
    <property type="molecule type" value="Genomic_DNA"/>
</dbReference>
<name>A0A6H0X3Y8_9CAUD</name>